<protein>
    <recommendedName>
        <fullName evidence="4">Secreted protein</fullName>
    </recommendedName>
</protein>
<comment type="caution">
    <text evidence="2">The sequence shown here is derived from an EMBL/GenBank/DDBJ whole genome shotgun (WGS) entry which is preliminary data.</text>
</comment>
<gene>
    <name evidence="2" type="ORF">Snoj_22570</name>
</gene>
<keyword evidence="1" id="KW-0732">Signal</keyword>
<dbReference type="PROSITE" id="PS51257">
    <property type="entry name" value="PROKAR_LIPOPROTEIN"/>
    <property type="match status" value="1"/>
</dbReference>
<accession>A0ABQ3SJL0</accession>
<reference evidence="3" key="1">
    <citation type="submission" date="2023-07" db="EMBL/GenBank/DDBJ databases">
        <title>Whole genome shotgun sequence of Streptomyces nojiriensis NBRC 13794.</title>
        <authorList>
            <person name="Komaki H."/>
            <person name="Tamura T."/>
        </authorList>
    </citation>
    <scope>NUCLEOTIDE SEQUENCE [LARGE SCALE GENOMIC DNA]</scope>
    <source>
        <strain evidence="3">NBRC 13794</strain>
    </source>
</reference>
<evidence type="ECO:0000256" key="1">
    <source>
        <dbReference type="SAM" id="SignalP"/>
    </source>
</evidence>
<organism evidence="2 3">
    <name type="scientific">Streptomyces nojiriensis</name>
    <dbReference type="NCBI Taxonomy" id="66374"/>
    <lineage>
        <taxon>Bacteria</taxon>
        <taxon>Bacillati</taxon>
        <taxon>Actinomycetota</taxon>
        <taxon>Actinomycetes</taxon>
        <taxon>Kitasatosporales</taxon>
        <taxon>Streptomycetaceae</taxon>
        <taxon>Streptomyces</taxon>
    </lineage>
</organism>
<name>A0ABQ3SJL0_9ACTN</name>
<evidence type="ECO:0000313" key="3">
    <source>
        <dbReference type="Proteomes" id="UP000613974"/>
    </source>
</evidence>
<evidence type="ECO:0008006" key="4">
    <source>
        <dbReference type="Google" id="ProtNLM"/>
    </source>
</evidence>
<dbReference type="Proteomes" id="UP000613974">
    <property type="component" value="Unassembled WGS sequence"/>
</dbReference>
<proteinExistence type="predicted"/>
<feature type="signal peptide" evidence="1">
    <location>
        <begin position="1"/>
        <end position="29"/>
    </location>
</feature>
<keyword evidence="3" id="KW-1185">Reference proteome</keyword>
<sequence>MPVSGFRQIAAVGSAVALIACLGVGSAQASAPVSPDRQFGGCGQSFDPWIWGGEAHWVNSCKNGKITVQGWVKDTDGLDNECVYVVAKFAADITEVSRDACGGGNKVAFKWTHAGSIADVELRKTR</sequence>
<evidence type="ECO:0000313" key="2">
    <source>
        <dbReference type="EMBL" id="GHI68339.1"/>
    </source>
</evidence>
<feature type="chain" id="PRO_5047363680" description="Secreted protein" evidence="1">
    <location>
        <begin position="30"/>
        <end position="126"/>
    </location>
</feature>
<dbReference type="EMBL" id="BNEC01000003">
    <property type="protein sequence ID" value="GHI68339.1"/>
    <property type="molecule type" value="Genomic_DNA"/>
</dbReference>